<dbReference type="InterPro" id="IPR000504">
    <property type="entry name" value="RRM_dom"/>
</dbReference>
<dbReference type="InterPro" id="IPR012677">
    <property type="entry name" value="Nucleotide-bd_a/b_plait_sf"/>
</dbReference>
<reference evidence="7" key="1">
    <citation type="submission" date="2013-04" db="EMBL/GenBank/DDBJ databases">
        <authorList>
            <person name="Qu J."/>
            <person name="Murali S.C."/>
            <person name="Bandaranaike D."/>
            <person name="Bellair M."/>
            <person name="Blankenburg K."/>
            <person name="Chao H."/>
            <person name="Dinh H."/>
            <person name="Doddapaneni H."/>
            <person name="Downs B."/>
            <person name="Dugan-Rocha S."/>
            <person name="Elkadiri S."/>
            <person name="Gnanaolivu R.D."/>
            <person name="Hernandez B."/>
            <person name="Javaid M."/>
            <person name="Jayaseelan J.C."/>
            <person name="Lee S."/>
            <person name="Li M."/>
            <person name="Ming W."/>
            <person name="Munidasa M."/>
            <person name="Muniz J."/>
            <person name="Nguyen L."/>
            <person name="Ongeri F."/>
            <person name="Osuji N."/>
            <person name="Pu L.-L."/>
            <person name="Puazo M."/>
            <person name="Qu C."/>
            <person name="Quiroz J."/>
            <person name="Raj R."/>
            <person name="Weissenberger G."/>
            <person name="Xin Y."/>
            <person name="Zou X."/>
            <person name="Han Y."/>
            <person name="Richards S."/>
            <person name="Worley K."/>
            <person name="Muzny D."/>
            <person name="Gibbs R."/>
        </authorList>
    </citation>
    <scope>NUCLEOTIDE SEQUENCE</scope>
    <source>
        <strain evidence="7">Sampled in the wild</strain>
    </source>
</reference>
<feature type="domain" description="RRM" evidence="6">
    <location>
        <begin position="44"/>
        <end position="122"/>
    </location>
</feature>
<keyword evidence="8" id="KW-1185">Reference proteome</keyword>
<feature type="compositionally biased region" description="Basic and acidic residues" evidence="5">
    <location>
        <begin position="306"/>
        <end position="315"/>
    </location>
</feature>
<reference evidence="7" key="2">
    <citation type="submission" date="2017-10" db="EMBL/GenBank/DDBJ databases">
        <title>Ladona fulva Genome sequencing and assembly.</title>
        <authorList>
            <person name="Murali S."/>
            <person name="Richards S."/>
            <person name="Bandaranaike D."/>
            <person name="Bellair M."/>
            <person name="Blankenburg K."/>
            <person name="Chao H."/>
            <person name="Dinh H."/>
            <person name="Doddapaneni H."/>
            <person name="Dugan-Rocha S."/>
            <person name="Elkadiri S."/>
            <person name="Gnanaolivu R."/>
            <person name="Hernandez B."/>
            <person name="Skinner E."/>
            <person name="Javaid M."/>
            <person name="Lee S."/>
            <person name="Li M."/>
            <person name="Ming W."/>
            <person name="Munidasa M."/>
            <person name="Muniz J."/>
            <person name="Nguyen L."/>
            <person name="Hughes D."/>
            <person name="Osuji N."/>
            <person name="Pu L.-L."/>
            <person name="Puazo M."/>
            <person name="Qu C."/>
            <person name="Quiroz J."/>
            <person name="Raj R."/>
            <person name="Weissenberger G."/>
            <person name="Xin Y."/>
            <person name="Zou X."/>
            <person name="Han Y."/>
            <person name="Worley K."/>
            <person name="Muzny D."/>
            <person name="Gibbs R."/>
        </authorList>
    </citation>
    <scope>NUCLEOTIDE SEQUENCE</scope>
    <source>
        <strain evidence="7">Sampled in the wild</strain>
    </source>
</reference>
<comment type="caution">
    <text evidence="7">The sequence shown here is derived from an EMBL/GenBank/DDBJ whole genome shotgun (WGS) entry which is preliminary data.</text>
</comment>
<organism evidence="7 8">
    <name type="scientific">Ladona fulva</name>
    <name type="common">Scarce chaser dragonfly</name>
    <name type="synonym">Libellula fulva</name>
    <dbReference type="NCBI Taxonomy" id="123851"/>
    <lineage>
        <taxon>Eukaryota</taxon>
        <taxon>Metazoa</taxon>
        <taxon>Ecdysozoa</taxon>
        <taxon>Arthropoda</taxon>
        <taxon>Hexapoda</taxon>
        <taxon>Insecta</taxon>
        <taxon>Pterygota</taxon>
        <taxon>Palaeoptera</taxon>
        <taxon>Odonata</taxon>
        <taxon>Epiprocta</taxon>
        <taxon>Anisoptera</taxon>
        <taxon>Libelluloidea</taxon>
        <taxon>Libellulidae</taxon>
        <taxon>Ladona</taxon>
    </lineage>
</organism>
<dbReference type="OrthoDB" id="21467at2759"/>
<dbReference type="GO" id="GO:0005730">
    <property type="term" value="C:nucleolus"/>
    <property type="evidence" value="ECO:0007669"/>
    <property type="project" value="UniProtKB-SubCell"/>
</dbReference>
<dbReference type="InterPro" id="IPR035979">
    <property type="entry name" value="RBD_domain_sf"/>
</dbReference>
<evidence type="ECO:0000256" key="1">
    <source>
        <dbReference type="ARBA" id="ARBA00004604"/>
    </source>
</evidence>
<dbReference type="PANTHER" id="PTHR46754">
    <property type="entry name" value="MKI67 FHA DOMAIN-INTERACTING NUCLEOLAR PHOSPHOPROTEIN"/>
    <property type="match status" value="1"/>
</dbReference>
<comment type="subcellular location">
    <subcellularLocation>
        <location evidence="1">Nucleus</location>
        <location evidence="1">Nucleolus</location>
    </subcellularLocation>
</comment>
<dbReference type="PROSITE" id="PS50102">
    <property type="entry name" value="RRM"/>
    <property type="match status" value="1"/>
</dbReference>
<evidence type="ECO:0000256" key="3">
    <source>
        <dbReference type="ARBA" id="ARBA00023242"/>
    </source>
</evidence>
<protein>
    <recommendedName>
        <fullName evidence="6">RRM domain-containing protein</fullName>
    </recommendedName>
</protein>
<dbReference type="Pfam" id="PF00076">
    <property type="entry name" value="RRM_1"/>
    <property type="match status" value="1"/>
</dbReference>
<name>A0A8K0JTD5_LADFU</name>
<dbReference type="SUPFAM" id="SSF54928">
    <property type="entry name" value="RNA-binding domain, RBD"/>
    <property type="match status" value="1"/>
</dbReference>
<keyword evidence="3" id="KW-0539">Nucleus</keyword>
<proteinExistence type="predicted"/>
<evidence type="ECO:0000259" key="6">
    <source>
        <dbReference type="PROSITE" id="PS50102"/>
    </source>
</evidence>
<dbReference type="SMART" id="SM00360">
    <property type="entry name" value="RRM"/>
    <property type="match status" value="1"/>
</dbReference>
<dbReference type="EMBL" id="KZ308116">
    <property type="protein sequence ID" value="KAG8221904.1"/>
    <property type="molecule type" value="Genomic_DNA"/>
</dbReference>
<dbReference type="GO" id="GO:0003723">
    <property type="term" value="F:RNA binding"/>
    <property type="evidence" value="ECO:0007669"/>
    <property type="project" value="UniProtKB-UniRule"/>
</dbReference>
<dbReference type="Gene3D" id="3.30.70.330">
    <property type="match status" value="1"/>
</dbReference>
<dbReference type="AlphaFoldDB" id="A0A8K0JTD5"/>
<evidence type="ECO:0000313" key="7">
    <source>
        <dbReference type="EMBL" id="KAG8221904.1"/>
    </source>
</evidence>
<keyword evidence="2 4" id="KW-0694">RNA-binding</keyword>
<evidence type="ECO:0000256" key="2">
    <source>
        <dbReference type="ARBA" id="ARBA00022884"/>
    </source>
</evidence>
<feature type="region of interest" description="Disordered" evidence="5">
    <location>
        <begin position="225"/>
        <end position="346"/>
    </location>
</feature>
<sequence>MSLENLALDVAQQSSFDASIKNLRKVLEDGDEKAVRRFKGPDRGVVFLNRIPFGFFENEIMKYFQQFGKVTRVRVARSRKTGNSKGFAYIEFKYPEVAKVAAETMNNYLMFNKILQAKYIPPEEQKYDYFRGVVQGKVPKDRHRKKHIELFNRSLNATEKKLYCKRASYKLMQKLKKLQALGIEYECKSVIKFRTKDLKKHILTIDESDEEITFKIPQNVAIVRRKAASTGNKSITSKKKNPAKKGLSNDSVGGFSVIESNTISSKTQKGNQRREETDDLQDDANKSDILREDKSQNALKSKAIRRKSDFTEARSVESPNLKGTTKNCKAKSVKSVSSAWKVDDCS</sequence>
<feature type="compositionally biased region" description="Basic and acidic residues" evidence="5">
    <location>
        <begin position="283"/>
        <end position="295"/>
    </location>
</feature>
<dbReference type="CDD" id="cd12307">
    <property type="entry name" value="RRM_NIFK_like"/>
    <property type="match status" value="1"/>
</dbReference>
<accession>A0A8K0JTD5</accession>
<gene>
    <name evidence="7" type="ORF">J437_LFUL006723</name>
</gene>
<feature type="compositionally biased region" description="Polar residues" evidence="5">
    <location>
        <begin position="258"/>
        <end position="270"/>
    </location>
</feature>
<evidence type="ECO:0000313" key="8">
    <source>
        <dbReference type="Proteomes" id="UP000792457"/>
    </source>
</evidence>
<dbReference type="Proteomes" id="UP000792457">
    <property type="component" value="Unassembled WGS sequence"/>
</dbReference>
<evidence type="ECO:0000256" key="5">
    <source>
        <dbReference type="SAM" id="MobiDB-lite"/>
    </source>
</evidence>
<feature type="compositionally biased region" description="Polar residues" evidence="5">
    <location>
        <begin position="317"/>
        <end position="327"/>
    </location>
</feature>
<evidence type="ECO:0000256" key="4">
    <source>
        <dbReference type="PROSITE-ProRule" id="PRU00176"/>
    </source>
</evidence>